<dbReference type="GO" id="GO:0009361">
    <property type="term" value="C:succinate-CoA ligase complex (ADP-forming)"/>
    <property type="evidence" value="ECO:0007669"/>
    <property type="project" value="TreeGrafter"/>
</dbReference>
<dbReference type="FunFam" id="3.40.50.720:FF:000277">
    <property type="entry name" value="Succinate--CoA ligase [ADP-forming] subunit alpha"/>
    <property type="match status" value="1"/>
</dbReference>
<dbReference type="KEGG" id="dbc:MFMK1_002515"/>
<dbReference type="EC" id="6.2.1.5" evidence="6"/>
<dbReference type="PANTHER" id="PTHR11117">
    <property type="entry name" value="SUCCINYL-COA LIGASE SUBUNIT ALPHA"/>
    <property type="match status" value="1"/>
</dbReference>
<dbReference type="PIRSF" id="PIRSF001553">
    <property type="entry name" value="SucCS_alpha"/>
    <property type="match status" value="1"/>
</dbReference>
<proteinExistence type="inferred from homology"/>
<reference evidence="6 7" key="1">
    <citation type="submission" date="2023-04" db="EMBL/GenBank/DDBJ databases">
        <authorList>
            <person name="Hsu D."/>
        </authorList>
    </citation>
    <scope>NUCLEOTIDE SEQUENCE [LARGE SCALE GENOMIC DNA]</scope>
    <source>
        <strain evidence="6 7">MK1</strain>
    </source>
</reference>
<dbReference type="GO" id="GO:0000166">
    <property type="term" value="F:nucleotide binding"/>
    <property type="evidence" value="ECO:0007669"/>
    <property type="project" value="UniProtKB-KW"/>
</dbReference>
<protein>
    <submittedName>
        <fullName evidence="6">Succinate--CoA ligase subunit alpha</fullName>
        <ecNumber evidence="6">6.2.1.5</ecNumber>
    </submittedName>
</protein>
<evidence type="ECO:0000256" key="4">
    <source>
        <dbReference type="PIRSR" id="PIRSR001553-1"/>
    </source>
</evidence>
<dbReference type="GO" id="GO:0006099">
    <property type="term" value="P:tricarboxylic acid cycle"/>
    <property type="evidence" value="ECO:0007669"/>
    <property type="project" value="TreeGrafter"/>
</dbReference>
<dbReference type="SMART" id="SM00881">
    <property type="entry name" value="CoA_binding"/>
    <property type="match status" value="1"/>
</dbReference>
<dbReference type="NCBIfam" id="NF004230">
    <property type="entry name" value="PRK05678.1"/>
    <property type="match status" value="1"/>
</dbReference>
<evidence type="ECO:0000313" key="6">
    <source>
        <dbReference type="EMBL" id="WRO22677.1"/>
    </source>
</evidence>
<accession>A0AAU0UQ69</accession>
<dbReference type="InterPro" id="IPR005810">
    <property type="entry name" value="CoA_lig_alpha"/>
</dbReference>
<dbReference type="AlphaFoldDB" id="A0AAU0UQ69"/>
<dbReference type="Gene3D" id="3.40.50.261">
    <property type="entry name" value="Succinyl-CoA synthetase domains"/>
    <property type="match status" value="1"/>
</dbReference>
<evidence type="ECO:0000256" key="1">
    <source>
        <dbReference type="ARBA" id="ARBA00022598"/>
    </source>
</evidence>
<sequence>MSILVNEDTKVLIQGITGAYGRNQSAAMKEYGTNIVVGVAPGRAGTETFGVPVYNTVKQAGEYHDFDASIIYVPPPFTKDAVLEAVENGVELIVIATEGVPIHDTLYFRHIAEKYGTWIVGPNSIGMISPGKTLLGSLAPSFTFPGNVGLISRSGTMAIEFVQILGDCGIGLSTGIGIGGDKVIGKNPIDYLKLFEDDPDTRAVVMLGEIGGSKELEAADYIKEMSTKVFSFIVGISAPKGKRMGHIGAIASAENEGAEYKKNVLKAAGSYVADTPWELGESLKYYLMEGIQGD</sequence>
<evidence type="ECO:0000256" key="2">
    <source>
        <dbReference type="ARBA" id="ARBA00022741"/>
    </source>
</evidence>
<dbReference type="PRINTS" id="PR01798">
    <property type="entry name" value="SCOASYNTHASE"/>
</dbReference>
<organism evidence="6 7">
    <name type="scientific">Metallumcola ferriviriculae</name>
    <dbReference type="NCBI Taxonomy" id="3039180"/>
    <lineage>
        <taxon>Bacteria</taxon>
        <taxon>Bacillati</taxon>
        <taxon>Bacillota</taxon>
        <taxon>Clostridia</taxon>
        <taxon>Neomoorellales</taxon>
        <taxon>Desulfitibacteraceae</taxon>
        <taxon>Metallumcola</taxon>
    </lineage>
</organism>
<dbReference type="InterPro" id="IPR003781">
    <property type="entry name" value="CoA-bd"/>
</dbReference>
<feature type="domain" description="CoA-binding" evidence="5">
    <location>
        <begin position="4"/>
        <end position="100"/>
    </location>
</feature>
<name>A0AAU0UQ69_9FIRM</name>
<dbReference type="InterPro" id="IPR016102">
    <property type="entry name" value="Succinyl-CoA_synth-like"/>
</dbReference>
<comment type="similarity">
    <text evidence="3">Belongs to the succinate/malate CoA ligase alpha subunit family.</text>
</comment>
<dbReference type="GO" id="GO:0004776">
    <property type="term" value="F:succinate-CoA ligase (GDP-forming) activity"/>
    <property type="evidence" value="ECO:0007669"/>
    <property type="project" value="TreeGrafter"/>
</dbReference>
<feature type="active site" description="Tele-phosphohistidine intermediate" evidence="4">
    <location>
        <position position="246"/>
    </location>
</feature>
<dbReference type="RefSeq" id="WP_366922084.1">
    <property type="nucleotide sequence ID" value="NZ_CP121694.1"/>
</dbReference>
<keyword evidence="2" id="KW-0547">Nucleotide-binding</keyword>
<dbReference type="GO" id="GO:0004775">
    <property type="term" value="F:succinate-CoA ligase (ADP-forming) activity"/>
    <property type="evidence" value="ECO:0007669"/>
    <property type="project" value="UniProtKB-EC"/>
</dbReference>
<dbReference type="Pfam" id="PF00549">
    <property type="entry name" value="Ligase_CoA"/>
    <property type="match status" value="1"/>
</dbReference>
<evidence type="ECO:0000313" key="7">
    <source>
        <dbReference type="Proteomes" id="UP001329915"/>
    </source>
</evidence>
<dbReference type="InterPro" id="IPR036291">
    <property type="entry name" value="NAD(P)-bd_dom_sf"/>
</dbReference>
<evidence type="ECO:0000259" key="5">
    <source>
        <dbReference type="SMART" id="SM00881"/>
    </source>
</evidence>
<evidence type="ECO:0000256" key="3">
    <source>
        <dbReference type="ARBA" id="ARBA00060724"/>
    </source>
</evidence>
<dbReference type="EMBL" id="CP121694">
    <property type="protein sequence ID" value="WRO22677.1"/>
    <property type="molecule type" value="Genomic_DNA"/>
</dbReference>
<gene>
    <name evidence="6" type="primary">sucD</name>
    <name evidence="6" type="ORF">MFMK1_002515</name>
</gene>
<dbReference type="PANTHER" id="PTHR11117:SF2">
    <property type="entry name" value="SUCCINATE--COA LIGASE [ADP_GDP-FORMING] SUBUNIT ALPHA, MITOCHONDRIAL"/>
    <property type="match status" value="1"/>
</dbReference>
<keyword evidence="1 6" id="KW-0436">Ligase</keyword>
<keyword evidence="7" id="KW-1185">Reference proteome</keyword>
<dbReference type="Gene3D" id="3.40.50.720">
    <property type="entry name" value="NAD(P)-binding Rossmann-like Domain"/>
    <property type="match status" value="1"/>
</dbReference>
<dbReference type="SUPFAM" id="SSF51735">
    <property type="entry name" value="NAD(P)-binding Rossmann-fold domains"/>
    <property type="match status" value="1"/>
</dbReference>
<dbReference type="Pfam" id="PF02629">
    <property type="entry name" value="CoA_binding"/>
    <property type="match status" value="1"/>
</dbReference>
<dbReference type="InterPro" id="IPR005811">
    <property type="entry name" value="SUCC_ACL_C"/>
</dbReference>
<dbReference type="Proteomes" id="UP001329915">
    <property type="component" value="Chromosome"/>
</dbReference>
<dbReference type="SUPFAM" id="SSF52210">
    <property type="entry name" value="Succinyl-CoA synthetase domains"/>
    <property type="match status" value="1"/>
</dbReference>